<accession>A0A8H4VJN7</accession>
<dbReference type="EMBL" id="JAACJL010000057">
    <property type="protein sequence ID" value="KAF4612132.1"/>
    <property type="molecule type" value="Genomic_DNA"/>
</dbReference>
<comment type="caution">
    <text evidence="1">The sequence shown here is derived from an EMBL/GenBank/DDBJ whole genome shotgun (WGS) entry which is preliminary data.</text>
</comment>
<organism evidence="1 2">
    <name type="scientific">Agrocybe pediades</name>
    <dbReference type="NCBI Taxonomy" id="84607"/>
    <lineage>
        <taxon>Eukaryota</taxon>
        <taxon>Fungi</taxon>
        <taxon>Dikarya</taxon>
        <taxon>Basidiomycota</taxon>
        <taxon>Agaricomycotina</taxon>
        <taxon>Agaricomycetes</taxon>
        <taxon>Agaricomycetidae</taxon>
        <taxon>Agaricales</taxon>
        <taxon>Agaricineae</taxon>
        <taxon>Strophariaceae</taxon>
        <taxon>Agrocybe</taxon>
    </lineage>
</organism>
<dbReference type="Proteomes" id="UP000521872">
    <property type="component" value="Unassembled WGS sequence"/>
</dbReference>
<evidence type="ECO:0000313" key="2">
    <source>
        <dbReference type="Proteomes" id="UP000521872"/>
    </source>
</evidence>
<sequence length="127" mass="14269">MVFRSGYVGPAASANFNALWRKARPTLTLLKPSVRAVGMTCSSPCYVDEATSVLARSMYCAAQETSYLTRRFQLPAGAAPCFLYLVLHSKRPIAWLKDVSMQSLFGRKVKSDSRQFWMPRAAFLQHE</sequence>
<reference evidence="1 2" key="1">
    <citation type="submission" date="2019-12" db="EMBL/GenBank/DDBJ databases">
        <authorList>
            <person name="Floudas D."/>
            <person name="Bentzer J."/>
            <person name="Ahren D."/>
            <person name="Johansson T."/>
            <person name="Persson P."/>
            <person name="Tunlid A."/>
        </authorList>
    </citation>
    <scope>NUCLEOTIDE SEQUENCE [LARGE SCALE GENOMIC DNA]</scope>
    <source>
        <strain evidence="1 2">CBS 102.39</strain>
    </source>
</reference>
<proteinExistence type="predicted"/>
<keyword evidence="2" id="KW-1185">Reference proteome</keyword>
<name>A0A8H4VJN7_9AGAR</name>
<dbReference type="AlphaFoldDB" id="A0A8H4VJN7"/>
<evidence type="ECO:0000313" key="1">
    <source>
        <dbReference type="EMBL" id="KAF4612132.1"/>
    </source>
</evidence>
<protein>
    <submittedName>
        <fullName evidence="1">Uncharacterized protein</fullName>
    </submittedName>
</protein>
<gene>
    <name evidence="1" type="ORF">D9613_004526</name>
</gene>